<dbReference type="GO" id="GO:0009380">
    <property type="term" value="C:excinuclease repair complex"/>
    <property type="evidence" value="ECO:0007669"/>
    <property type="project" value="InterPro"/>
</dbReference>
<dbReference type="SUPFAM" id="SSF52540">
    <property type="entry name" value="P-loop containing nucleoside triphosphate hydrolases"/>
    <property type="match status" value="2"/>
</dbReference>
<dbReference type="Gene3D" id="1.10.8.280">
    <property type="entry name" value="ABC transporter ATPase domain-like"/>
    <property type="match status" value="1"/>
</dbReference>
<keyword evidence="11" id="KW-0267">Excision nuclease</keyword>
<dbReference type="Gene3D" id="1.20.1580.10">
    <property type="entry name" value="ABC transporter ATPase like domain"/>
    <property type="match status" value="2"/>
</dbReference>
<evidence type="ECO:0000256" key="7">
    <source>
        <dbReference type="ARBA" id="ARBA00022769"/>
    </source>
</evidence>
<comment type="similarity">
    <text evidence="14">Belongs to the ABC transporter superfamily. UvrA family.</text>
</comment>
<keyword evidence="10" id="KW-0067">ATP-binding</keyword>
<evidence type="ECO:0000256" key="6">
    <source>
        <dbReference type="ARBA" id="ARBA00022763"/>
    </source>
</evidence>
<dbReference type="InterPro" id="IPR027417">
    <property type="entry name" value="P-loop_NTPase"/>
</dbReference>
<comment type="subcellular location">
    <subcellularLocation>
        <location evidence="1">Cytoplasm</location>
    </subcellularLocation>
</comment>
<evidence type="ECO:0000256" key="4">
    <source>
        <dbReference type="ARBA" id="ARBA00022737"/>
    </source>
</evidence>
<evidence type="ECO:0000256" key="2">
    <source>
        <dbReference type="ARBA" id="ARBA00022490"/>
    </source>
</evidence>
<evidence type="ECO:0000256" key="5">
    <source>
        <dbReference type="ARBA" id="ARBA00022741"/>
    </source>
</evidence>
<evidence type="ECO:0000256" key="16">
    <source>
        <dbReference type="ARBA" id="ARBA00042156"/>
    </source>
</evidence>
<proteinExistence type="inferred from homology"/>
<dbReference type="GO" id="GO:0005737">
    <property type="term" value="C:cytoplasm"/>
    <property type="evidence" value="ECO:0007669"/>
    <property type="project" value="UniProtKB-SubCell"/>
</dbReference>
<dbReference type="CDD" id="cd03271">
    <property type="entry name" value="ABC_UvrA_II"/>
    <property type="match status" value="1"/>
</dbReference>
<dbReference type="GO" id="GO:0005524">
    <property type="term" value="F:ATP binding"/>
    <property type="evidence" value="ECO:0007669"/>
    <property type="project" value="UniProtKB-KW"/>
</dbReference>
<dbReference type="Pfam" id="PF17755">
    <property type="entry name" value="UvrA_DNA-bind"/>
    <property type="match status" value="1"/>
</dbReference>
<comment type="caution">
    <text evidence="18">The sequence shown here is derived from an EMBL/GenBank/DDBJ whole genome shotgun (WGS) entry which is preliminary data.</text>
</comment>
<evidence type="ECO:0000313" key="18">
    <source>
        <dbReference type="EMBL" id="PIY71693.1"/>
    </source>
</evidence>
<protein>
    <recommendedName>
        <fullName evidence="15">UvrABC system protein A</fullName>
    </recommendedName>
    <alternativeName>
        <fullName evidence="16">Excinuclease ABC subunit A</fullName>
    </alternativeName>
</protein>
<keyword evidence="13" id="KW-0234">DNA repair</keyword>
<dbReference type="NCBIfam" id="NF001503">
    <property type="entry name" value="PRK00349.1"/>
    <property type="match status" value="1"/>
</dbReference>
<dbReference type="InterPro" id="IPR003439">
    <property type="entry name" value="ABC_transporter-like_ATP-bd"/>
</dbReference>
<sequence>MDYLKIKGARQHNLKNLSLEIPKNKLVVITGVSGSGKSSLAFDTIYAEGQRRYVESLTAYARQFLGIMDKPDVDFIEGLSPSISIDQKSSSHNPRSTVGTITEIFDFLRLLFARIGHPHCPKCKVEISRMSLDEISRKISELIINLSKGNSKKPHTFSILGPIVKNRKGEFKELLNNIASKGYNTIRLDSKQYNLQTDEINLLKTNKHSIDVEIDRFSFSSSQLKDTVFLANFNSRLTHSIEQALQLSGGLVLLAFEKEKEHLFSEKLACPICNYSLLELEPRMFSFNSPLGACETCKGLGTVYKVDPKLVLNERLTIKEGGILPYSKLYFQDSWHVRIFKQMCFEEQINLDVPISQLPKEKQNLLLYGSPKQYKVTGSNRFGKITGIVDMYKGVINEIENRFYDSQTQHEDIEVNKFVREEICSECRGKRLKPEILAVTIQNDNIIDLADKSIYDLAGYFSIFTTKVNSYENEVAKLIIKEINVRLSFLNNVGLSYLTISRTAKTLSGGELQRIRLASQLGTGLTGVLYVLDEPSIGLHPKDVDALIHTLKNLRDLGNSVMIVEHDRETIENADYTIELGPKAGKAGGHLIFSGTLVKMKTDKKSLTGAYLTGRKQIDIQKRDMQINRGWIDLQGASQFNLKKIDIKIPIGNLIAVTGVSGSGKSTLVTETLYPALKYYLDGNYHGTIGEFSRLLGYQYIDRVYLVDQGPIGRTPRSNPATYVGIFDNIRELYSQTSDAKSQGYKKGRFSFNIKGGRCEKCQGTGLIRIQMQFLPDVYITCDVCEGHRYNKETLEIRFKDKNIYDVLSMTIDDAYYFFQNHYIIANKLSFLKSVGLGYIQLGQPAPTFSGGEAQRIKLANELSRKDNGRTFYILDEPTTGLHMYDIDKLLHTLYELVDRGSTVVIIEHNIDVIKNCQYIIDLGPEGGDKGGNVLYQGSLNGIMKVPSSFTAQYVSKI</sequence>
<keyword evidence="9" id="KW-0862">Zinc</keyword>
<keyword evidence="7" id="KW-0228">DNA excision</keyword>
<dbReference type="PROSITE" id="PS00211">
    <property type="entry name" value="ABC_TRANSPORTER_1"/>
    <property type="match status" value="2"/>
</dbReference>
<name>A0A2M7QH78_9BACT</name>
<dbReference type="GO" id="GO:0004518">
    <property type="term" value="F:nuclease activity"/>
    <property type="evidence" value="ECO:0007669"/>
    <property type="project" value="UniProtKB-KW"/>
</dbReference>
<dbReference type="GO" id="GO:0003677">
    <property type="term" value="F:DNA binding"/>
    <property type="evidence" value="ECO:0007669"/>
    <property type="project" value="UniProtKB-KW"/>
</dbReference>
<keyword evidence="3" id="KW-0479">Metal-binding</keyword>
<accession>A0A2M7QH78</accession>
<dbReference type="InterPro" id="IPR013815">
    <property type="entry name" value="ATP_grasp_subdomain_1"/>
</dbReference>
<evidence type="ECO:0000256" key="9">
    <source>
        <dbReference type="ARBA" id="ARBA00022833"/>
    </source>
</evidence>
<organism evidence="18 19">
    <name type="scientific">Candidatus Roizmanbacteria bacterium CG_4_10_14_0_8_um_filter_33_9</name>
    <dbReference type="NCBI Taxonomy" id="1974826"/>
    <lineage>
        <taxon>Bacteria</taxon>
        <taxon>Candidatus Roizmaniibacteriota</taxon>
    </lineage>
</organism>
<evidence type="ECO:0000256" key="15">
    <source>
        <dbReference type="ARBA" id="ARBA00039316"/>
    </source>
</evidence>
<evidence type="ECO:0000256" key="3">
    <source>
        <dbReference type="ARBA" id="ARBA00022723"/>
    </source>
</evidence>
<keyword evidence="5" id="KW-0547">Nucleotide-binding</keyword>
<reference evidence="19" key="1">
    <citation type="submission" date="2017-09" db="EMBL/GenBank/DDBJ databases">
        <title>Depth-based differentiation of microbial function through sediment-hosted aquifers and enrichment of novel symbionts in the deep terrestrial subsurface.</title>
        <authorList>
            <person name="Probst A.J."/>
            <person name="Ladd B."/>
            <person name="Jarett J.K."/>
            <person name="Geller-Mcgrath D.E."/>
            <person name="Sieber C.M.K."/>
            <person name="Emerson J.B."/>
            <person name="Anantharaman K."/>
            <person name="Thomas B.C."/>
            <person name="Malmstrom R."/>
            <person name="Stieglmeier M."/>
            <person name="Klingl A."/>
            <person name="Woyke T."/>
            <person name="Ryan C.M."/>
            <person name="Banfield J.F."/>
        </authorList>
    </citation>
    <scope>NUCLEOTIDE SEQUENCE [LARGE SCALE GENOMIC DNA]</scope>
</reference>
<evidence type="ECO:0000259" key="17">
    <source>
        <dbReference type="PROSITE" id="PS50893"/>
    </source>
</evidence>
<dbReference type="PANTHER" id="PTHR43152">
    <property type="entry name" value="UVRABC SYSTEM PROTEIN A"/>
    <property type="match status" value="1"/>
</dbReference>
<dbReference type="GO" id="GO:0008270">
    <property type="term" value="F:zinc ion binding"/>
    <property type="evidence" value="ECO:0007669"/>
    <property type="project" value="UniProtKB-KW"/>
</dbReference>
<evidence type="ECO:0000256" key="10">
    <source>
        <dbReference type="ARBA" id="ARBA00022840"/>
    </source>
</evidence>
<keyword evidence="4" id="KW-0677">Repeat</keyword>
<dbReference type="Gene3D" id="3.40.50.300">
    <property type="entry name" value="P-loop containing nucleotide triphosphate hydrolases"/>
    <property type="match status" value="2"/>
</dbReference>
<dbReference type="GO" id="GO:0006289">
    <property type="term" value="P:nucleotide-excision repair"/>
    <property type="evidence" value="ECO:0007669"/>
    <property type="project" value="InterPro"/>
</dbReference>
<evidence type="ECO:0000256" key="12">
    <source>
        <dbReference type="ARBA" id="ARBA00023125"/>
    </source>
</evidence>
<dbReference type="Proteomes" id="UP000229401">
    <property type="component" value="Unassembled WGS sequence"/>
</dbReference>
<evidence type="ECO:0000256" key="1">
    <source>
        <dbReference type="ARBA" id="ARBA00004496"/>
    </source>
</evidence>
<dbReference type="EMBL" id="PFLI01000166">
    <property type="protein sequence ID" value="PIY71693.1"/>
    <property type="molecule type" value="Genomic_DNA"/>
</dbReference>
<dbReference type="InterPro" id="IPR004602">
    <property type="entry name" value="UvrA"/>
</dbReference>
<dbReference type="NCBIfam" id="TIGR00630">
    <property type="entry name" value="uvra"/>
    <property type="match status" value="1"/>
</dbReference>
<dbReference type="GO" id="GO:0016887">
    <property type="term" value="F:ATP hydrolysis activity"/>
    <property type="evidence" value="ECO:0007669"/>
    <property type="project" value="InterPro"/>
</dbReference>
<keyword evidence="8" id="KW-0863">Zinc-finger</keyword>
<dbReference type="PROSITE" id="PS50893">
    <property type="entry name" value="ABC_TRANSPORTER_2"/>
    <property type="match status" value="1"/>
</dbReference>
<dbReference type="PANTHER" id="PTHR43152:SF3">
    <property type="entry name" value="UVRABC SYSTEM PROTEIN A"/>
    <property type="match status" value="1"/>
</dbReference>
<dbReference type="InterPro" id="IPR041552">
    <property type="entry name" value="UvrA_DNA-bd"/>
</dbReference>
<dbReference type="InterPro" id="IPR017871">
    <property type="entry name" value="ABC_transporter-like_CS"/>
</dbReference>
<dbReference type="InterPro" id="IPR041102">
    <property type="entry name" value="UvrA_inter"/>
</dbReference>
<evidence type="ECO:0000256" key="8">
    <source>
        <dbReference type="ARBA" id="ARBA00022771"/>
    </source>
</evidence>
<dbReference type="Pfam" id="PF17760">
    <property type="entry name" value="UvrA_inter"/>
    <property type="match status" value="1"/>
</dbReference>
<feature type="domain" description="ABC transporter" evidence="17">
    <location>
        <begin position="620"/>
        <end position="956"/>
    </location>
</feature>
<evidence type="ECO:0000256" key="13">
    <source>
        <dbReference type="ARBA" id="ARBA00023204"/>
    </source>
</evidence>
<dbReference type="AlphaFoldDB" id="A0A2M7QH78"/>
<dbReference type="Gene3D" id="3.30.1490.20">
    <property type="entry name" value="ATP-grasp fold, A domain"/>
    <property type="match status" value="1"/>
</dbReference>
<keyword evidence="12" id="KW-0238">DNA-binding</keyword>
<evidence type="ECO:0000256" key="11">
    <source>
        <dbReference type="ARBA" id="ARBA00022881"/>
    </source>
</evidence>
<keyword evidence="2" id="KW-0963">Cytoplasm</keyword>
<keyword evidence="6" id="KW-0227">DNA damage</keyword>
<gene>
    <name evidence="18" type="ORF">COY87_04835</name>
</gene>
<evidence type="ECO:0000256" key="14">
    <source>
        <dbReference type="ARBA" id="ARBA00038000"/>
    </source>
</evidence>
<evidence type="ECO:0000313" key="19">
    <source>
        <dbReference type="Proteomes" id="UP000229401"/>
    </source>
</evidence>